<dbReference type="EMBL" id="JAUHHV010000004">
    <property type="protein sequence ID" value="KAK1427923.1"/>
    <property type="molecule type" value="Genomic_DNA"/>
</dbReference>
<organism evidence="3 4">
    <name type="scientific">Tagetes erecta</name>
    <name type="common">African marigold</name>
    <dbReference type="NCBI Taxonomy" id="13708"/>
    <lineage>
        <taxon>Eukaryota</taxon>
        <taxon>Viridiplantae</taxon>
        <taxon>Streptophyta</taxon>
        <taxon>Embryophyta</taxon>
        <taxon>Tracheophyta</taxon>
        <taxon>Spermatophyta</taxon>
        <taxon>Magnoliopsida</taxon>
        <taxon>eudicotyledons</taxon>
        <taxon>Gunneridae</taxon>
        <taxon>Pentapetalae</taxon>
        <taxon>asterids</taxon>
        <taxon>campanulids</taxon>
        <taxon>Asterales</taxon>
        <taxon>Asteraceae</taxon>
        <taxon>Asteroideae</taxon>
        <taxon>Heliantheae alliance</taxon>
        <taxon>Tageteae</taxon>
        <taxon>Tagetes</taxon>
    </lineage>
</organism>
<reference evidence="3" key="1">
    <citation type="journal article" date="2023" name="bioRxiv">
        <title>Improved chromosome-level genome assembly for marigold (Tagetes erecta).</title>
        <authorList>
            <person name="Jiang F."/>
            <person name="Yuan L."/>
            <person name="Wang S."/>
            <person name="Wang H."/>
            <person name="Xu D."/>
            <person name="Wang A."/>
            <person name="Fan W."/>
        </authorList>
    </citation>
    <scope>NUCLEOTIDE SEQUENCE</scope>
    <source>
        <strain evidence="3">WSJ</strain>
        <tissue evidence="3">Leaf</tissue>
    </source>
</reference>
<evidence type="ECO:0000256" key="1">
    <source>
        <dbReference type="SAM" id="MobiDB-lite"/>
    </source>
</evidence>
<feature type="signal peptide" evidence="2">
    <location>
        <begin position="1"/>
        <end position="30"/>
    </location>
</feature>
<dbReference type="AlphaFoldDB" id="A0AAD8NZS0"/>
<protein>
    <submittedName>
        <fullName evidence="3">Uncharacterized protein</fullName>
    </submittedName>
</protein>
<feature type="region of interest" description="Disordered" evidence="1">
    <location>
        <begin position="154"/>
        <end position="186"/>
    </location>
</feature>
<dbReference type="Proteomes" id="UP001229421">
    <property type="component" value="Unassembled WGS sequence"/>
</dbReference>
<evidence type="ECO:0000313" key="3">
    <source>
        <dbReference type="EMBL" id="KAK1427923.1"/>
    </source>
</evidence>
<sequence>MWNCSELLVVLHRLALNLLVMEWFSDRSWMYKMTNSDKSFNMEYSQNLKKWLDFVYSNDLVVDRRVTKRAKFPNCEKDILDEKKDSSFTGWLQLHTAPRGVYELAEDSSEVGDEDNEDEEHVFQDNERLVSTETTSDDDLLPITHVHEAIVEEVNNINDDDGVEAEFEDTGLDDDDVEEFEYSDSD</sequence>
<evidence type="ECO:0000256" key="2">
    <source>
        <dbReference type="SAM" id="SignalP"/>
    </source>
</evidence>
<gene>
    <name evidence="3" type="ORF">QVD17_16672</name>
</gene>
<keyword evidence="2" id="KW-0732">Signal</keyword>
<feature type="compositionally biased region" description="Acidic residues" evidence="1">
    <location>
        <begin position="158"/>
        <end position="186"/>
    </location>
</feature>
<name>A0AAD8NZS0_TARER</name>
<feature type="chain" id="PRO_5042170996" evidence="2">
    <location>
        <begin position="31"/>
        <end position="186"/>
    </location>
</feature>
<comment type="caution">
    <text evidence="3">The sequence shown here is derived from an EMBL/GenBank/DDBJ whole genome shotgun (WGS) entry which is preliminary data.</text>
</comment>
<keyword evidence="4" id="KW-1185">Reference proteome</keyword>
<accession>A0AAD8NZS0</accession>
<evidence type="ECO:0000313" key="4">
    <source>
        <dbReference type="Proteomes" id="UP001229421"/>
    </source>
</evidence>
<proteinExistence type="predicted"/>